<accession>A0ABU3NQ73</accession>
<evidence type="ECO:0000313" key="3">
    <source>
        <dbReference type="EMBL" id="MDT8898368.1"/>
    </source>
</evidence>
<comment type="caution">
    <text evidence="3">The sequence shown here is derived from an EMBL/GenBank/DDBJ whole genome shotgun (WGS) entry which is preliminary data.</text>
</comment>
<name>A0ABU3NQ73_9CHLR</name>
<dbReference type="Gene3D" id="3.30.420.240">
    <property type="match status" value="1"/>
</dbReference>
<proteinExistence type="predicted"/>
<keyword evidence="4" id="KW-1185">Reference proteome</keyword>
<evidence type="ECO:0000259" key="2">
    <source>
        <dbReference type="Pfam" id="PF17289"/>
    </source>
</evidence>
<protein>
    <recommendedName>
        <fullName evidence="2">Terminase large subunit gp17-like C-terminal domain-containing protein</fullName>
    </recommendedName>
</protein>
<feature type="domain" description="Terminase large subunit gp17-like C-terminal" evidence="2">
    <location>
        <begin position="331"/>
        <end position="414"/>
    </location>
</feature>
<sequence>MDDARALTLKKLLLDPVLFIRYASGLRLRRYQEAVVRAVVDSVLHGRGLSLVVMFPRQAGKNECQAQIEAYLLTLLMQTDAEIVKISPTWKPQAQNAMRRLERVLQRNRLTATLWQRESGYIYRVGRARILFLSGAPEANIVGATANTLLEVDEAQDVSPAKYDKDIAPMAASTNATRVFWGTAWSHETLLARELRAAAAAQAADGRRRVFRLSAEEVAAEVPAYGRFVAEQVARLGRQHPLIRTQFYSEEIETEGGLFPPERRTHMQGTHALSLTPQPGQSYAFLLDVAGADEGLAEGESLHHPQRDHTALTVVEVDRSTLDDPARRAPTYRCVFRRAWVGVKHPLIYDQVADLARRWAVRYLVVDATGVGAGLAAFLERALPRRVIPFQFNAASKSRLGWAFLSLVDGGRWQEPQLPAEPALPLFAGAEAEALNTAVGHCRRFWQQVAHCRYTLQPGPQKHLRWGVPEGYRLPGEREPLHDDWLISAALAALLDAQPWGAGGEALIVPARDPLADLDLGF</sequence>
<dbReference type="Pfam" id="PF17289">
    <property type="entry name" value="Terminase_6C"/>
    <property type="match status" value="1"/>
</dbReference>
<reference evidence="3 4" key="1">
    <citation type="submission" date="2023-07" db="EMBL/GenBank/DDBJ databases">
        <title>Novel species of Thermanaerothrix with wide hydrolytic capabilities.</title>
        <authorList>
            <person name="Zayulina K.S."/>
            <person name="Podosokorskaya O.A."/>
            <person name="Elcheninov A.G."/>
        </authorList>
    </citation>
    <scope>NUCLEOTIDE SEQUENCE [LARGE SCALE GENOMIC DNA]</scope>
    <source>
        <strain evidence="3 4">4228-RoL</strain>
    </source>
</reference>
<dbReference type="EMBL" id="JAUHMF010000002">
    <property type="protein sequence ID" value="MDT8898368.1"/>
    <property type="molecule type" value="Genomic_DNA"/>
</dbReference>
<gene>
    <name evidence="3" type="ORF">QYE77_08825</name>
</gene>
<organism evidence="3 4">
    <name type="scientific">Thermanaerothrix solaris</name>
    <dbReference type="NCBI Taxonomy" id="3058434"/>
    <lineage>
        <taxon>Bacteria</taxon>
        <taxon>Bacillati</taxon>
        <taxon>Chloroflexota</taxon>
        <taxon>Anaerolineae</taxon>
        <taxon>Anaerolineales</taxon>
        <taxon>Anaerolineaceae</taxon>
        <taxon>Thermanaerothrix</taxon>
    </lineage>
</organism>
<dbReference type="RefSeq" id="WP_315625027.1">
    <property type="nucleotide sequence ID" value="NZ_JAUHMF010000002.1"/>
</dbReference>
<evidence type="ECO:0000313" key="4">
    <source>
        <dbReference type="Proteomes" id="UP001254165"/>
    </source>
</evidence>
<dbReference type="InterPro" id="IPR035421">
    <property type="entry name" value="Terminase_6C"/>
</dbReference>
<evidence type="ECO:0000256" key="1">
    <source>
        <dbReference type="ARBA" id="ARBA00022612"/>
    </source>
</evidence>
<keyword evidence="1" id="KW-1188">Viral release from host cell</keyword>
<dbReference type="Proteomes" id="UP001254165">
    <property type="component" value="Unassembled WGS sequence"/>
</dbReference>